<feature type="coiled-coil region" evidence="1">
    <location>
        <begin position="15"/>
        <end position="42"/>
    </location>
</feature>
<evidence type="ECO:0000313" key="3">
    <source>
        <dbReference type="EMBL" id="REH40935.1"/>
    </source>
</evidence>
<dbReference type="InterPro" id="IPR000084">
    <property type="entry name" value="PE-PGRS_N"/>
</dbReference>
<name>A0A3E0HAA6_9PSEU</name>
<evidence type="ECO:0000259" key="2">
    <source>
        <dbReference type="Pfam" id="PF00934"/>
    </source>
</evidence>
<accession>A0A3E0HAA6</accession>
<dbReference type="EMBL" id="QUNO01000012">
    <property type="protein sequence ID" value="REH40935.1"/>
    <property type="molecule type" value="Genomic_DNA"/>
</dbReference>
<proteinExistence type="predicted"/>
<keyword evidence="1" id="KW-0175">Coiled coil</keyword>
<organism evidence="3 4">
    <name type="scientific">Kutzneria buriramensis</name>
    <dbReference type="NCBI Taxonomy" id="1045776"/>
    <lineage>
        <taxon>Bacteria</taxon>
        <taxon>Bacillati</taxon>
        <taxon>Actinomycetota</taxon>
        <taxon>Actinomycetes</taxon>
        <taxon>Pseudonocardiales</taxon>
        <taxon>Pseudonocardiaceae</taxon>
        <taxon>Kutzneria</taxon>
    </lineage>
</organism>
<dbReference type="RefSeq" id="WP_116178140.1">
    <property type="nucleotide sequence ID" value="NZ_CP144375.1"/>
</dbReference>
<evidence type="ECO:0000256" key="1">
    <source>
        <dbReference type="SAM" id="Coils"/>
    </source>
</evidence>
<protein>
    <submittedName>
        <fullName evidence="3">PE family protein</fullName>
    </submittedName>
</protein>
<dbReference type="Proteomes" id="UP000256269">
    <property type="component" value="Unassembled WGS sequence"/>
</dbReference>
<dbReference type="AlphaFoldDB" id="A0A3E0HAA6"/>
<gene>
    <name evidence="3" type="ORF">BCF44_11216</name>
</gene>
<evidence type="ECO:0000313" key="4">
    <source>
        <dbReference type="Proteomes" id="UP000256269"/>
    </source>
</evidence>
<comment type="caution">
    <text evidence="3">The sequence shown here is derived from an EMBL/GenBank/DDBJ whole genome shotgun (WGS) entry which is preliminary data.</text>
</comment>
<sequence>MAAEISLGGGYSIDLDDAQKFIDALQNQLQALQETAMQAGRDISVFPPGNDDYSAAWARAANAMAGQHFTWNRGKQQELIALIDKVTDVVNKYKQTEHDNTMRA</sequence>
<dbReference type="OrthoDB" id="3697501at2"/>
<keyword evidence="4" id="KW-1185">Reference proteome</keyword>
<dbReference type="Pfam" id="PF00934">
    <property type="entry name" value="PE"/>
    <property type="match status" value="1"/>
</dbReference>
<reference evidence="3 4" key="1">
    <citation type="submission" date="2018-08" db="EMBL/GenBank/DDBJ databases">
        <title>Genomic Encyclopedia of Archaeal and Bacterial Type Strains, Phase II (KMG-II): from individual species to whole genera.</title>
        <authorList>
            <person name="Goeker M."/>
        </authorList>
    </citation>
    <scope>NUCLEOTIDE SEQUENCE [LARGE SCALE GENOMIC DNA]</scope>
    <source>
        <strain evidence="3 4">DSM 45791</strain>
    </source>
</reference>
<feature type="domain" description="PE" evidence="2">
    <location>
        <begin position="18"/>
        <end position="100"/>
    </location>
</feature>